<evidence type="ECO:0000313" key="10">
    <source>
        <dbReference type="Proteomes" id="UP000178794"/>
    </source>
</evidence>
<comment type="caution">
    <text evidence="9">The sequence shown here is derived from an EMBL/GenBank/DDBJ whole genome shotgun (WGS) entry which is preliminary data.</text>
</comment>
<dbReference type="AlphaFoldDB" id="A0A1F6DDT0"/>
<dbReference type="Pfam" id="PF01565">
    <property type="entry name" value="FAD_binding_4"/>
    <property type="match status" value="1"/>
</dbReference>
<feature type="domain" description="FAD-binding PCMH-type" evidence="8">
    <location>
        <begin position="32"/>
        <end position="267"/>
    </location>
</feature>
<accession>A0A1F6DDT0</accession>
<dbReference type="GO" id="GO:0008720">
    <property type="term" value="F:D-lactate dehydrogenase (NAD+) activity"/>
    <property type="evidence" value="ECO:0007669"/>
    <property type="project" value="TreeGrafter"/>
</dbReference>
<dbReference type="FunFam" id="3.30.70.2740:FF:000001">
    <property type="entry name" value="D-lactate dehydrogenase mitochondrial"/>
    <property type="match status" value="1"/>
</dbReference>
<dbReference type="SUPFAM" id="SSF55103">
    <property type="entry name" value="FAD-linked oxidases, C-terminal domain"/>
    <property type="match status" value="1"/>
</dbReference>
<keyword evidence="6" id="KW-0560">Oxidoreductase</keyword>
<dbReference type="Gene3D" id="3.30.465.10">
    <property type="match status" value="1"/>
</dbReference>
<evidence type="ECO:0000256" key="2">
    <source>
        <dbReference type="ARBA" id="ARBA00008000"/>
    </source>
</evidence>
<dbReference type="GO" id="GO:0004458">
    <property type="term" value="F:D-lactate dehydrogenase (cytochrome) activity"/>
    <property type="evidence" value="ECO:0007669"/>
    <property type="project" value="UniProtKB-EC"/>
</dbReference>
<evidence type="ECO:0000256" key="3">
    <source>
        <dbReference type="ARBA" id="ARBA00022630"/>
    </source>
</evidence>
<dbReference type="GO" id="GO:0071949">
    <property type="term" value="F:FAD binding"/>
    <property type="evidence" value="ECO:0007669"/>
    <property type="project" value="InterPro"/>
</dbReference>
<dbReference type="InterPro" id="IPR016171">
    <property type="entry name" value="Vanillyl_alc_oxidase_C-sub2"/>
</dbReference>
<dbReference type="InterPro" id="IPR016164">
    <property type="entry name" value="FAD-linked_Oxase-like_C"/>
</dbReference>
<dbReference type="EMBL" id="MFLF01000015">
    <property type="protein sequence ID" value="OGG59480.1"/>
    <property type="molecule type" value="Genomic_DNA"/>
</dbReference>
<dbReference type="Gene3D" id="3.30.70.2740">
    <property type="match status" value="1"/>
</dbReference>
<name>A0A1F6DDT0_9BACT</name>
<comment type="cofactor">
    <cofactor evidence="1">
        <name>FAD</name>
        <dbReference type="ChEBI" id="CHEBI:57692"/>
    </cofactor>
</comment>
<dbReference type="GO" id="GO:1903457">
    <property type="term" value="P:lactate catabolic process"/>
    <property type="evidence" value="ECO:0007669"/>
    <property type="project" value="TreeGrafter"/>
</dbReference>
<evidence type="ECO:0000256" key="4">
    <source>
        <dbReference type="ARBA" id="ARBA00022827"/>
    </source>
</evidence>
<keyword evidence="4" id="KW-0274">FAD</keyword>
<dbReference type="Proteomes" id="UP000178794">
    <property type="component" value="Unassembled WGS sequence"/>
</dbReference>
<evidence type="ECO:0000256" key="6">
    <source>
        <dbReference type="ARBA" id="ARBA00023002"/>
    </source>
</evidence>
<dbReference type="PANTHER" id="PTHR11748:SF111">
    <property type="entry name" value="D-LACTATE DEHYDROGENASE, MITOCHONDRIAL-RELATED"/>
    <property type="match status" value="1"/>
</dbReference>
<dbReference type="InterPro" id="IPR016169">
    <property type="entry name" value="FAD-bd_PCMH_sub2"/>
</dbReference>
<evidence type="ECO:0000259" key="8">
    <source>
        <dbReference type="PROSITE" id="PS51387"/>
    </source>
</evidence>
<dbReference type="Pfam" id="PF02913">
    <property type="entry name" value="FAD-oxidase_C"/>
    <property type="match status" value="1"/>
</dbReference>
<dbReference type="PANTHER" id="PTHR11748">
    <property type="entry name" value="D-LACTATE DEHYDROGENASE"/>
    <property type="match status" value="1"/>
</dbReference>
<evidence type="ECO:0000256" key="5">
    <source>
        <dbReference type="ARBA" id="ARBA00022946"/>
    </source>
</evidence>
<proteinExistence type="inferred from homology"/>
<dbReference type="InterPro" id="IPR006094">
    <property type="entry name" value="Oxid_FAD_bind_N"/>
</dbReference>
<reference evidence="9 10" key="1">
    <citation type="journal article" date="2016" name="Nat. Commun.">
        <title>Thousands of microbial genomes shed light on interconnected biogeochemical processes in an aquifer system.</title>
        <authorList>
            <person name="Anantharaman K."/>
            <person name="Brown C.T."/>
            <person name="Hug L.A."/>
            <person name="Sharon I."/>
            <person name="Castelle C.J."/>
            <person name="Probst A.J."/>
            <person name="Thomas B.C."/>
            <person name="Singh A."/>
            <person name="Wilkins M.J."/>
            <person name="Karaoz U."/>
            <person name="Brodie E.L."/>
            <person name="Williams K.H."/>
            <person name="Hubbard S.S."/>
            <person name="Banfield J.F."/>
        </authorList>
    </citation>
    <scope>NUCLEOTIDE SEQUENCE [LARGE SCALE GENOMIC DNA]</scope>
</reference>
<dbReference type="EC" id="1.1.2.4" evidence="7"/>
<gene>
    <name evidence="9" type="ORF">A3C89_04255</name>
</gene>
<sequence>MSMVDELKSLSVGDVSLDEGSLTIASCDASLFEVRPRAIIAPHSESEVVKLVSAVAKRKVIDPTLSLTARAAGTGMDGGALTESIVVDVVKYLHTLGELYEASGETRIDVEPGVYYRDLEKVLTAHGLMLPPYPASKDLCTVGGMVANNAGGEYSLGYGNTNRYVRSVRLVLDDGSLMETQPLTTAELDAVCATQTREGEIYRALRALLETHKDAIAAARPKVSKNSSGYFLWDVWDGERFDIGKLIVGSQGTLGLMTRVTLGVVPLPKYERALIITLGSLDILPEVVLALRAEGASRIEAFDENTYALAVKHMPEATRGIVTTIDSSLTIIVTVSGDDASEVAARTARAHAAVTAHSPTCCAVLEPEECDDYWHIRRASFDMLRTHAHGEHRVAPFIDDIIVPVEKLAQFLPELRALLAEYFLTYTLAGHVGDGNFHLIPLVDMRDEHERHQVLELADRVFSLVFAYGGAMAGEHNDGIIRTPFVERMFGHAMNEIFKEVKRIFDPQNIFNPGKKVNGSLTYALEHFATKNDGAA</sequence>
<organism evidence="9 10">
    <name type="scientific">Candidatus Kaiserbacteria bacterium RIFCSPHIGHO2_02_FULL_50_50</name>
    <dbReference type="NCBI Taxonomy" id="1798492"/>
    <lineage>
        <taxon>Bacteria</taxon>
        <taxon>Candidatus Kaiseribacteriota</taxon>
    </lineage>
</organism>
<dbReference type="SUPFAM" id="SSF56176">
    <property type="entry name" value="FAD-binding/transporter-associated domain-like"/>
    <property type="match status" value="1"/>
</dbReference>
<dbReference type="Gene3D" id="1.10.45.10">
    <property type="entry name" value="Vanillyl-alcohol Oxidase, Chain A, domain 4"/>
    <property type="match status" value="1"/>
</dbReference>
<dbReference type="PROSITE" id="PS51387">
    <property type="entry name" value="FAD_PCMH"/>
    <property type="match status" value="1"/>
</dbReference>
<protein>
    <recommendedName>
        <fullName evidence="7">D-lactate dehydrogenase (cytochrome)</fullName>
        <ecNumber evidence="7">1.1.2.4</ecNumber>
    </recommendedName>
</protein>
<dbReference type="STRING" id="1798492.A3C89_04255"/>
<evidence type="ECO:0000256" key="7">
    <source>
        <dbReference type="ARBA" id="ARBA00038897"/>
    </source>
</evidence>
<dbReference type="InterPro" id="IPR016166">
    <property type="entry name" value="FAD-bd_PCMH"/>
</dbReference>
<keyword evidence="5" id="KW-0809">Transit peptide</keyword>
<comment type="similarity">
    <text evidence="2">Belongs to the FAD-binding oxidoreductase/transferase type 4 family.</text>
</comment>
<keyword evidence="3" id="KW-0285">Flavoprotein</keyword>
<evidence type="ECO:0000313" key="9">
    <source>
        <dbReference type="EMBL" id="OGG59480.1"/>
    </source>
</evidence>
<dbReference type="InterPro" id="IPR036318">
    <property type="entry name" value="FAD-bd_PCMH-like_sf"/>
</dbReference>
<evidence type="ECO:0000256" key="1">
    <source>
        <dbReference type="ARBA" id="ARBA00001974"/>
    </source>
</evidence>
<dbReference type="InterPro" id="IPR004113">
    <property type="entry name" value="FAD-bd_oxidored_4_C"/>
</dbReference>